<proteinExistence type="predicted"/>
<protein>
    <submittedName>
        <fullName evidence="1">Uncharacterized protein</fullName>
    </submittedName>
</protein>
<reference evidence="1" key="1">
    <citation type="submission" date="2023-08" db="EMBL/GenBank/DDBJ databases">
        <title>Black Yeasts Isolated from many extreme environments.</title>
        <authorList>
            <person name="Coleine C."/>
            <person name="Stajich J.E."/>
            <person name="Selbmann L."/>
        </authorList>
    </citation>
    <scope>NUCLEOTIDE SEQUENCE</scope>
    <source>
        <strain evidence="1">CCFEE 5810</strain>
    </source>
</reference>
<organism evidence="1 2">
    <name type="scientific">Elasticomyces elasticus</name>
    <dbReference type="NCBI Taxonomy" id="574655"/>
    <lineage>
        <taxon>Eukaryota</taxon>
        <taxon>Fungi</taxon>
        <taxon>Dikarya</taxon>
        <taxon>Ascomycota</taxon>
        <taxon>Pezizomycotina</taxon>
        <taxon>Dothideomycetes</taxon>
        <taxon>Dothideomycetidae</taxon>
        <taxon>Mycosphaerellales</taxon>
        <taxon>Teratosphaeriaceae</taxon>
        <taxon>Elasticomyces</taxon>
    </lineage>
</organism>
<name>A0AAN7W3F0_9PEZI</name>
<evidence type="ECO:0000313" key="2">
    <source>
        <dbReference type="Proteomes" id="UP001310594"/>
    </source>
</evidence>
<evidence type="ECO:0000313" key="1">
    <source>
        <dbReference type="EMBL" id="KAK5695545.1"/>
    </source>
</evidence>
<accession>A0AAN7W3F0</accession>
<comment type="caution">
    <text evidence="1">The sequence shown here is derived from an EMBL/GenBank/DDBJ whole genome shotgun (WGS) entry which is preliminary data.</text>
</comment>
<sequence length="154" mass="16550">MVFEDVSDLLSTKDEPQSALVPDSLRLVSGLEVGIQHIDSSNEGSHQPAESIGEDDTELALEQDSTRCGVDGQHNGVQEDEVQTIDSNLDRQTPFALGAVAAEGVPDNLSGTRLTMVVELLELILINTDMQTVLCSAQRVNKQFQSTIANSVSL</sequence>
<dbReference type="Proteomes" id="UP001310594">
    <property type="component" value="Unassembled WGS sequence"/>
</dbReference>
<dbReference type="AlphaFoldDB" id="A0AAN7W3F0"/>
<gene>
    <name evidence="1" type="ORF">LTR97_009055</name>
</gene>
<dbReference type="EMBL" id="JAVRQU010000014">
    <property type="protein sequence ID" value="KAK5695545.1"/>
    <property type="molecule type" value="Genomic_DNA"/>
</dbReference>